<proteinExistence type="predicted"/>
<sequence>MSEKPVPRDDQQPSNQTQAATATQPRCSSLAIVTSGVVALLAIMSVMAVSNTGPFAVSQQSDHAYAAPPVLKSQYTAKQIAAAKKHESYATFYNAQLIVVGKVAKEQGPVAAIPGAENRPPQFQWTLYPTQSLYINSQFAKNYESYDLGRVADADLKSTPYLLAQSFGNRQTYLGRADKDIIQVAAIAIEQHTHADAVRLQQAKTNPEKNPLFKIVQDAENLATVDVVDGRVGVTVFDAKGNVISQTKSLKKGQHVAILSANFRGNLPNDAPVGSFFWVDESQQSPVESQPVLVVWELKQGKVHATHWATMDEATLRIAAAALKRDFKRFAIDAKGPLSFSSRGSFGPGGQDHHDHDHHDHDHHDHDHHDHDHHDHDHHDHDHHEHAAPDYDDKKNSHGGDPEADNPGVKDSE</sequence>
<evidence type="ECO:0000313" key="3">
    <source>
        <dbReference type="EMBL" id="QDT60096.1"/>
    </source>
</evidence>
<gene>
    <name evidence="3" type="ORF">SV7mr_26130</name>
</gene>
<feature type="transmembrane region" description="Helical" evidence="2">
    <location>
        <begin position="30"/>
        <end position="49"/>
    </location>
</feature>
<feature type="region of interest" description="Disordered" evidence="1">
    <location>
        <begin position="1"/>
        <end position="23"/>
    </location>
</feature>
<keyword evidence="2" id="KW-1133">Transmembrane helix</keyword>
<evidence type="ECO:0000313" key="4">
    <source>
        <dbReference type="Proteomes" id="UP000315003"/>
    </source>
</evidence>
<feature type="compositionally biased region" description="Basic and acidic residues" evidence="1">
    <location>
        <begin position="351"/>
        <end position="401"/>
    </location>
</feature>
<evidence type="ECO:0000256" key="1">
    <source>
        <dbReference type="SAM" id="MobiDB-lite"/>
    </source>
</evidence>
<accession>A0A517SVE2</accession>
<organism evidence="3 4">
    <name type="scientific">Stieleria bergensis</name>
    <dbReference type="NCBI Taxonomy" id="2528025"/>
    <lineage>
        <taxon>Bacteria</taxon>
        <taxon>Pseudomonadati</taxon>
        <taxon>Planctomycetota</taxon>
        <taxon>Planctomycetia</taxon>
        <taxon>Pirellulales</taxon>
        <taxon>Pirellulaceae</taxon>
        <taxon>Stieleria</taxon>
    </lineage>
</organism>
<evidence type="ECO:0000256" key="2">
    <source>
        <dbReference type="SAM" id="Phobius"/>
    </source>
</evidence>
<name>A0A517SVE2_9BACT</name>
<dbReference type="EMBL" id="CP036272">
    <property type="protein sequence ID" value="QDT60096.1"/>
    <property type="molecule type" value="Genomic_DNA"/>
</dbReference>
<keyword evidence="4" id="KW-1185">Reference proteome</keyword>
<feature type="region of interest" description="Disordered" evidence="1">
    <location>
        <begin position="338"/>
        <end position="413"/>
    </location>
</feature>
<keyword evidence="2" id="KW-0812">Transmembrane</keyword>
<feature type="compositionally biased region" description="Polar residues" evidence="1">
    <location>
        <begin position="12"/>
        <end position="23"/>
    </location>
</feature>
<dbReference type="Proteomes" id="UP000315003">
    <property type="component" value="Chromosome"/>
</dbReference>
<protein>
    <submittedName>
        <fullName evidence="3">Uncharacterized protein</fullName>
    </submittedName>
</protein>
<feature type="compositionally biased region" description="Basic and acidic residues" evidence="1">
    <location>
        <begin position="1"/>
        <end position="11"/>
    </location>
</feature>
<reference evidence="3 4" key="1">
    <citation type="submission" date="2019-02" db="EMBL/GenBank/DDBJ databases">
        <title>Deep-cultivation of Planctomycetes and their phenomic and genomic characterization uncovers novel biology.</title>
        <authorList>
            <person name="Wiegand S."/>
            <person name="Jogler M."/>
            <person name="Boedeker C."/>
            <person name="Pinto D."/>
            <person name="Vollmers J."/>
            <person name="Rivas-Marin E."/>
            <person name="Kohn T."/>
            <person name="Peeters S.H."/>
            <person name="Heuer A."/>
            <person name="Rast P."/>
            <person name="Oberbeckmann S."/>
            <person name="Bunk B."/>
            <person name="Jeske O."/>
            <person name="Meyerdierks A."/>
            <person name="Storesund J.E."/>
            <person name="Kallscheuer N."/>
            <person name="Luecker S."/>
            <person name="Lage O.M."/>
            <person name="Pohl T."/>
            <person name="Merkel B.J."/>
            <person name="Hornburger P."/>
            <person name="Mueller R.-W."/>
            <person name="Bruemmer F."/>
            <person name="Labrenz M."/>
            <person name="Spormann A.M."/>
            <person name="Op den Camp H."/>
            <person name="Overmann J."/>
            <person name="Amann R."/>
            <person name="Jetten M.S.M."/>
            <person name="Mascher T."/>
            <person name="Medema M.H."/>
            <person name="Devos D.P."/>
            <person name="Kaster A.-K."/>
            <person name="Ovreas L."/>
            <person name="Rohde M."/>
            <person name="Galperin M.Y."/>
            <person name="Jogler C."/>
        </authorList>
    </citation>
    <scope>NUCLEOTIDE SEQUENCE [LARGE SCALE GENOMIC DNA]</scope>
    <source>
        <strain evidence="3 4">SV_7m_r</strain>
    </source>
</reference>
<keyword evidence="2" id="KW-0472">Membrane</keyword>
<dbReference type="AlphaFoldDB" id="A0A517SVE2"/>